<dbReference type="GO" id="GO:0071555">
    <property type="term" value="P:cell wall organization"/>
    <property type="evidence" value="ECO:0007669"/>
    <property type="project" value="UniProtKB-KW"/>
</dbReference>
<dbReference type="PANTHER" id="PTHR32044:SF80">
    <property type="entry name" value="XYLOGLUCAN GLYCOSYLTRANSFERASE 2-RELATED"/>
    <property type="match status" value="1"/>
</dbReference>
<dbReference type="GO" id="GO:0016757">
    <property type="term" value="F:glycosyltransferase activity"/>
    <property type="evidence" value="ECO:0007669"/>
    <property type="project" value="UniProtKB-KW"/>
</dbReference>
<dbReference type="FunFam" id="3.90.550.10:FF:000057">
    <property type="entry name" value="Glycosyltransferase-like protein, family 2"/>
    <property type="match status" value="1"/>
</dbReference>
<gene>
    <name evidence="11" type="ORF">J3U87_16045</name>
</gene>
<dbReference type="AlphaFoldDB" id="A0A8A4TXM5"/>
<feature type="transmembrane region" description="Helical" evidence="10">
    <location>
        <begin position="310"/>
        <end position="330"/>
    </location>
</feature>
<keyword evidence="5 10" id="KW-1133">Transmembrane helix</keyword>
<dbReference type="Pfam" id="PF13641">
    <property type="entry name" value="Glyco_tranf_2_3"/>
    <property type="match status" value="1"/>
</dbReference>
<keyword evidence="7 10" id="KW-0472">Membrane</keyword>
<evidence type="ECO:0000313" key="12">
    <source>
        <dbReference type="Proteomes" id="UP000663929"/>
    </source>
</evidence>
<dbReference type="Proteomes" id="UP000663929">
    <property type="component" value="Chromosome"/>
</dbReference>
<dbReference type="InterPro" id="IPR029044">
    <property type="entry name" value="Nucleotide-diphossugar_trans"/>
</dbReference>
<sequence length="519" mass="59166">MTIIVFGGYFGILLVLCVFGAHRLIITRLYHKNRNRRHRPETRFSELPSITIQLPIFNEKFVVDRMIDACVAIDYPRDRLQIQVVDDSTDETRYLAEARVRMHRENGIDIQHIHRENRVGFKAGALENAMNRATGEFIAIFDADFIPPKDILHRTIHHFSDPKIGMVQTRWDHLNRDFSTLTQVQSIMLDAHFMIEHGGRNVSGLFFNFNGTAGIWRRTAIEDAGGWEHDTLTEDLDLSYRAQMKGWRFLFIPEVTCPAELPIAAGAFKTQQFRWAKGSVQVMRKILPTIWRSSQPLAVKMEATFHLTGNLAYVLMMINTLIFVIPSMVLRGHWEWWRILLIDGPIFFMASISFILFYMASQRAVFGHTKGRKRFIPALMSIGIGLGLNNTRAVIEALMGKQSEFVRTPKTGSIGKAGTGGKTGYKLPRSGWGLIEVAIGFMYTGAIVWAIQAGVWGSVPFLLLFQNGFLYMGLLTLFEEWHRGRPQVVRNGEEAGNRTVDQEKMRAEQEQGIAYQEQG</sequence>
<evidence type="ECO:0000256" key="1">
    <source>
        <dbReference type="ARBA" id="ARBA00004653"/>
    </source>
</evidence>
<dbReference type="RefSeq" id="WP_237384061.1">
    <property type="nucleotide sequence ID" value="NZ_CP071793.1"/>
</dbReference>
<dbReference type="KEGG" id="scor:J3U87_16045"/>
<evidence type="ECO:0000256" key="2">
    <source>
        <dbReference type="ARBA" id="ARBA00022676"/>
    </source>
</evidence>
<accession>A0A8A4TXM5</accession>
<feature type="region of interest" description="Disordered" evidence="9">
    <location>
        <begin position="492"/>
        <end position="519"/>
    </location>
</feature>
<evidence type="ECO:0000256" key="4">
    <source>
        <dbReference type="ARBA" id="ARBA00022692"/>
    </source>
</evidence>
<dbReference type="EMBL" id="CP071793">
    <property type="protein sequence ID" value="QTD53961.1"/>
    <property type="molecule type" value="Genomic_DNA"/>
</dbReference>
<evidence type="ECO:0000256" key="8">
    <source>
        <dbReference type="ARBA" id="ARBA00023316"/>
    </source>
</evidence>
<evidence type="ECO:0000256" key="3">
    <source>
        <dbReference type="ARBA" id="ARBA00022679"/>
    </source>
</evidence>
<feature type="compositionally biased region" description="Basic and acidic residues" evidence="9">
    <location>
        <begin position="492"/>
        <end position="509"/>
    </location>
</feature>
<feature type="transmembrane region" description="Helical" evidence="10">
    <location>
        <begin position="457"/>
        <end position="478"/>
    </location>
</feature>
<keyword evidence="8" id="KW-0961">Cell wall biogenesis/degradation</keyword>
<feature type="transmembrane region" description="Helical" evidence="10">
    <location>
        <begin position="336"/>
        <end position="360"/>
    </location>
</feature>
<evidence type="ECO:0000256" key="7">
    <source>
        <dbReference type="ARBA" id="ARBA00023136"/>
    </source>
</evidence>
<keyword evidence="6" id="KW-0333">Golgi apparatus</keyword>
<reference evidence="11" key="1">
    <citation type="submission" date="2021-03" db="EMBL/GenBank/DDBJ databases">
        <title>Acanthopleuribacteraceae sp. M133.</title>
        <authorList>
            <person name="Wang G."/>
        </authorList>
    </citation>
    <scope>NUCLEOTIDE SEQUENCE</scope>
    <source>
        <strain evidence="11">M133</strain>
    </source>
</reference>
<protein>
    <submittedName>
        <fullName evidence="11">Glycosyltransferase</fullName>
    </submittedName>
</protein>
<keyword evidence="12" id="KW-1185">Reference proteome</keyword>
<evidence type="ECO:0000256" key="9">
    <source>
        <dbReference type="SAM" id="MobiDB-lite"/>
    </source>
</evidence>
<comment type="subcellular location">
    <subcellularLocation>
        <location evidence="1">Golgi apparatus membrane</location>
        <topology evidence="1">Multi-pass membrane protein</topology>
    </subcellularLocation>
</comment>
<proteinExistence type="predicted"/>
<keyword evidence="3" id="KW-0808">Transferase</keyword>
<evidence type="ECO:0000256" key="5">
    <source>
        <dbReference type="ARBA" id="ARBA00022989"/>
    </source>
</evidence>
<feature type="transmembrane region" description="Helical" evidence="10">
    <location>
        <begin position="432"/>
        <end position="451"/>
    </location>
</feature>
<name>A0A8A4TXM5_SULCO</name>
<keyword evidence="4 10" id="KW-0812">Transmembrane</keyword>
<evidence type="ECO:0000256" key="10">
    <source>
        <dbReference type="SAM" id="Phobius"/>
    </source>
</evidence>
<dbReference type="Gene3D" id="3.90.550.10">
    <property type="entry name" value="Spore Coat Polysaccharide Biosynthesis Protein SpsA, Chain A"/>
    <property type="match status" value="1"/>
</dbReference>
<keyword evidence="2" id="KW-0328">Glycosyltransferase</keyword>
<evidence type="ECO:0000256" key="6">
    <source>
        <dbReference type="ARBA" id="ARBA00023034"/>
    </source>
</evidence>
<dbReference type="CDD" id="cd06437">
    <property type="entry name" value="CESA_CaSu_A2"/>
    <property type="match status" value="1"/>
</dbReference>
<dbReference type="SUPFAM" id="SSF53448">
    <property type="entry name" value="Nucleotide-diphospho-sugar transferases"/>
    <property type="match status" value="1"/>
</dbReference>
<evidence type="ECO:0000313" key="11">
    <source>
        <dbReference type="EMBL" id="QTD53961.1"/>
    </source>
</evidence>
<dbReference type="PANTHER" id="PTHR32044">
    <property type="entry name" value="GLUCOMANNAN 4-BETA-MANNOSYLTRANSFERASE 9"/>
    <property type="match status" value="1"/>
</dbReference>
<organism evidence="11 12">
    <name type="scientific">Sulfidibacter corallicola</name>
    <dbReference type="NCBI Taxonomy" id="2818388"/>
    <lineage>
        <taxon>Bacteria</taxon>
        <taxon>Pseudomonadati</taxon>
        <taxon>Acidobacteriota</taxon>
        <taxon>Holophagae</taxon>
        <taxon>Acanthopleuribacterales</taxon>
        <taxon>Acanthopleuribacteraceae</taxon>
        <taxon>Sulfidibacter</taxon>
    </lineage>
</organism>
<feature type="transmembrane region" description="Helical" evidence="10">
    <location>
        <begin position="6"/>
        <end position="26"/>
    </location>
</feature>